<dbReference type="RefSeq" id="WP_043574647.1">
    <property type="nucleotide sequence ID" value="NZ_CP142381.1"/>
</dbReference>
<comment type="caution">
    <text evidence="1">The sequence shown here is derived from an EMBL/GenBank/DDBJ whole genome shotgun (WGS) entry which is preliminary data.</text>
</comment>
<gene>
    <name evidence="1" type="ORF">KIF53_05780</name>
</gene>
<reference evidence="1 2" key="1">
    <citation type="submission" date="2021-05" db="EMBL/GenBank/DDBJ databases">
        <title>Draft Whole Genome Sequencing Of Biosensor Chromobacterium violaceum Strain CV026 Reveals A Regulatory RNA In Chromobacterium violaceum Phenotype Regulatory Network.</title>
        <authorList>
            <person name="Hong K.W."/>
            <person name="Chan K.G."/>
            <person name="Chang C.-Y."/>
        </authorList>
    </citation>
    <scope>NUCLEOTIDE SEQUENCE [LARGE SCALE GENOMIC DNA]</scope>
    <source>
        <strain evidence="1 2">ATCC 31532</strain>
    </source>
</reference>
<evidence type="ECO:0000313" key="1">
    <source>
        <dbReference type="EMBL" id="MBW8287138.1"/>
    </source>
</evidence>
<proteinExistence type="predicted"/>
<protein>
    <submittedName>
        <fullName evidence="1">Uncharacterized protein</fullName>
    </submittedName>
</protein>
<dbReference type="EMBL" id="JAHDTB010000003">
    <property type="protein sequence ID" value="MBW8287138.1"/>
    <property type="molecule type" value="Genomic_DNA"/>
</dbReference>
<keyword evidence="2" id="KW-1185">Reference proteome</keyword>
<sequence length="111" mass="12016">MGVAAFFRMLARRGGAAPRERAALGFKLTLTCAAAELTSLRRQVMRELRSRGLCACRIVSMPACANDRACLQIVLSGSALGPQACNELALSISKLPEIDRIHWGRAALRPH</sequence>
<dbReference type="Proteomes" id="UP000711178">
    <property type="component" value="Unassembled WGS sequence"/>
</dbReference>
<name>A0ABS7FAL7_9NEIS</name>
<organism evidence="1 2">
    <name type="scientific">Chromobacterium subtsugae</name>
    <dbReference type="NCBI Taxonomy" id="251747"/>
    <lineage>
        <taxon>Bacteria</taxon>
        <taxon>Pseudomonadati</taxon>
        <taxon>Pseudomonadota</taxon>
        <taxon>Betaproteobacteria</taxon>
        <taxon>Neisseriales</taxon>
        <taxon>Chromobacteriaceae</taxon>
        <taxon>Chromobacterium</taxon>
    </lineage>
</organism>
<evidence type="ECO:0000313" key="2">
    <source>
        <dbReference type="Proteomes" id="UP000711178"/>
    </source>
</evidence>
<accession>A0ABS7FAL7</accession>
<dbReference type="GeneID" id="89685106"/>